<dbReference type="InterPro" id="IPR002501">
    <property type="entry name" value="PsdUridine_synth_N"/>
</dbReference>
<organism evidence="7 8">
    <name type="scientific">Candidatus Odyssella acanthamoebae</name>
    <dbReference type="NCBI Taxonomy" id="91604"/>
    <lineage>
        <taxon>Bacteria</taxon>
        <taxon>Pseudomonadati</taxon>
        <taxon>Pseudomonadota</taxon>
        <taxon>Alphaproteobacteria</taxon>
        <taxon>Holosporales</taxon>
        <taxon>Candidatus Paracaedibacteraceae</taxon>
        <taxon>Candidatus Odyssella</taxon>
    </lineage>
</organism>
<keyword evidence="4 5" id="KW-0413">Isomerase</keyword>
<gene>
    <name evidence="5" type="primary">truB</name>
    <name evidence="7" type="ORF">ID47_00355</name>
</gene>
<comment type="similarity">
    <text evidence="2 5">Belongs to the pseudouridine synthase TruB family. Type 1 subfamily.</text>
</comment>
<dbReference type="eggNOG" id="COG0130">
    <property type="taxonomic scope" value="Bacteria"/>
</dbReference>
<dbReference type="STRING" id="91604.ID47_00355"/>
<dbReference type="InterPro" id="IPR014780">
    <property type="entry name" value="tRNA_psdUridine_synth_TruB"/>
</dbReference>
<dbReference type="CDD" id="cd02573">
    <property type="entry name" value="PseudoU_synth_EcTruB"/>
    <property type="match status" value="1"/>
</dbReference>
<dbReference type="HAMAP" id="MF_01080">
    <property type="entry name" value="TruB_bact"/>
    <property type="match status" value="1"/>
</dbReference>
<dbReference type="Pfam" id="PF01509">
    <property type="entry name" value="TruB_N"/>
    <property type="match status" value="1"/>
</dbReference>
<evidence type="ECO:0000256" key="3">
    <source>
        <dbReference type="ARBA" id="ARBA00022694"/>
    </source>
</evidence>
<dbReference type="Gene3D" id="3.30.2350.10">
    <property type="entry name" value="Pseudouridine synthase"/>
    <property type="match status" value="1"/>
</dbReference>
<evidence type="ECO:0000256" key="2">
    <source>
        <dbReference type="ARBA" id="ARBA00005642"/>
    </source>
</evidence>
<dbReference type="GO" id="GO:0003723">
    <property type="term" value="F:RNA binding"/>
    <property type="evidence" value="ECO:0007669"/>
    <property type="project" value="InterPro"/>
</dbReference>
<comment type="catalytic activity">
    <reaction evidence="1 5">
        <text>uridine(55) in tRNA = pseudouridine(55) in tRNA</text>
        <dbReference type="Rhea" id="RHEA:42532"/>
        <dbReference type="Rhea" id="RHEA-COMP:10101"/>
        <dbReference type="Rhea" id="RHEA-COMP:10102"/>
        <dbReference type="ChEBI" id="CHEBI:65314"/>
        <dbReference type="ChEBI" id="CHEBI:65315"/>
        <dbReference type="EC" id="5.4.99.25"/>
    </reaction>
</comment>
<feature type="active site" description="Nucleophile" evidence="5">
    <location>
        <position position="39"/>
    </location>
</feature>
<dbReference type="KEGG" id="paca:ID47_00355"/>
<accession>A0A077AXU0</accession>
<dbReference type="OrthoDB" id="9802309at2"/>
<dbReference type="GO" id="GO:0031119">
    <property type="term" value="P:tRNA pseudouridine synthesis"/>
    <property type="evidence" value="ECO:0007669"/>
    <property type="project" value="UniProtKB-UniRule"/>
</dbReference>
<reference evidence="7 8" key="1">
    <citation type="submission" date="2014-07" db="EMBL/GenBank/DDBJ databases">
        <title>Comparative genomic insights into amoeba endosymbionts belonging to the families of Holosporaceae and Candidatus Midichloriaceae within Rickettsiales.</title>
        <authorList>
            <person name="Wang Z."/>
            <person name="Wu M."/>
        </authorList>
    </citation>
    <scope>NUCLEOTIDE SEQUENCE [LARGE SCALE GENOMIC DNA]</scope>
    <source>
        <strain evidence="7">PRA3</strain>
    </source>
</reference>
<dbReference type="PANTHER" id="PTHR13767:SF2">
    <property type="entry name" value="PSEUDOURIDYLATE SYNTHASE TRUB1"/>
    <property type="match status" value="1"/>
</dbReference>
<dbReference type="GO" id="GO:1990481">
    <property type="term" value="P:mRNA pseudouridine synthesis"/>
    <property type="evidence" value="ECO:0007669"/>
    <property type="project" value="TreeGrafter"/>
</dbReference>
<protein>
    <recommendedName>
        <fullName evidence="5">tRNA pseudouridine synthase B</fullName>
        <ecNumber evidence="5">5.4.99.25</ecNumber>
    </recommendedName>
    <alternativeName>
        <fullName evidence="5">tRNA pseudouridine(55) synthase</fullName>
        <shortName evidence="5">Psi55 synthase</shortName>
    </alternativeName>
    <alternativeName>
        <fullName evidence="5">tRNA pseudouridylate synthase</fullName>
    </alternativeName>
    <alternativeName>
        <fullName evidence="5">tRNA-uridine isomerase</fullName>
    </alternativeName>
</protein>
<dbReference type="RefSeq" id="WP_038462704.1">
    <property type="nucleotide sequence ID" value="NZ_CP008941.1"/>
</dbReference>
<evidence type="ECO:0000313" key="7">
    <source>
        <dbReference type="EMBL" id="AIK95545.1"/>
    </source>
</evidence>
<dbReference type="AlphaFoldDB" id="A0A077AXU0"/>
<dbReference type="SUPFAM" id="SSF55120">
    <property type="entry name" value="Pseudouridine synthase"/>
    <property type="match status" value="1"/>
</dbReference>
<dbReference type="NCBIfam" id="TIGR00431">
    <property type="entry name" value="TruB"/>
    <property type="match status" value="1"/>
</dbReference>
<feature type="domain" description="Pseudouridine synthase II N-terminal" evidence="6">
    <location>
        <begin position="24"/>
        <end position="171"/>
    </location>
</feature>
<evidence type="ECO:0000256" key="1">
    <source>
        <dbReference type="ARBA" id="ARBA00000385"/>
    </source>
</evidence>
<dbReference type="EMBL" id="CP008941">
    <property type="protein sequence ID" value="AIK95545.1"/>
    <property type="molecule type" value="Genomic_DNA"/>
</dbReference>
<name>A0A077AXU0_9PROT</name>
<dbReference type="EC" id="5.4.99.25" evidence="5"/>
<dbReference type="Proteomes" id="UP000028926">
    <property type="component" value="Chromosome"/>
</dbReference>
<dbReference type="HOGENOM" id="CLU_032087_0_0_5"/>
<keyword evidence="3 5" id="KW-0819">tRNA processing</keyword>
<comment type="function">
    <text evidence="5">Responsible for synthesis of pseudouridine from uracil-55 in the psi GC loop of transfer RNAs.</text>
</comment>
<dbReference type="PANTHER" id="PTHR13767">
    <property type="entry name" value="TRNA-PSEUDOURIDINE SYNTHASE"/>
    <property type="match status" value="1"/>
</dbReference>
<keyword evidence="8" id="KW-1185">Reference proteome</keyword>
<evidence type="ECO:0000256" key="4">
    <source>
        <dbReference type="ARBA" id="ARBA00023235"/>
    </source>
</evidence>
<evidence type="ECO:0000256" key="5">
    <source>
        <dbReference type="HAMAP-Rule" id="MF_01080"/>
    </source>
</evidence>
<evidence type="ECO:0000259" key="6">
    <source>
        <dbReference type="Pfam" id="PF01509"/>
    </source>
</evidence>
<sequence length="288" mass="31581">MTSGWIILDKPDGVTSTKAGSIVKRLFKQKKLGHAGTLDPFASGVLPLALGEATKVMPYVVSDIKEYEFELTFGEERDSGDLEGTVTGTTEQRPTEEHLWSVIPNFIGIITQVPPIYSALWINGQRAYDLARRGEAVEMKSRQVLIQELELLAFTGKTASLRVVCGTGTYVRSLGQDLARAVGSMGYLSKLCRTRVGKFSLQDAVNIDTLRDNALSLTGRDWLLPIRVVLDDIPAIPVSAQQAVNLRHGRSIDCPGYEGIVLILSDDQELALCKGDGQQLHPKRVFNL</sequence>
<dbReference type="GO" id="GO:0160148">
    <property type="term" value="F:tRNA pseudouridine(55) synthase activity"/>
    <property type="evidence" value="ECO:0007669"/>
    <property type="project" value="UniProtKB-EC"/>
</dbReference>
<evidence type="ECO:0000313" key="8">
    <source>
        <dbReference type="Proteomes" id="UP000028926"/>
    </source>
</evidence>
<dbReference type="InterPro" id="IPR020103">
    <property type="entry name" value="PsdUridine_synth_cat_dom_sf"/>
</dbReference>
<proteinExistence type="inferred from homology"/>